<feature type="signal peptide" evidence="2">
    <location>
        <begin position="1"/>
        <end position="21"/>
    </location>
</feature>
<dbReference type="RefSeq" id="WP_133288967.1">
    <property type="nucleotide sequence ID" value="NZ_SMSJ01000013.1"/>
</dbReference>
<feature type="region of interest" description="Disordered" evidence="1">
    <location>
        <begin position="92"/>
        <end position="112"/>
    </location>
</feature>
<proteinExistence type="predicted"/>
<dbReference type="Proteomes" id="UP000295096">
    <property type="component" value="Unassembled WGS sequence"/>
</dbReference>
<evidence type="ECO:0000313" key="4">
    <source>
        <dbReference type="Proteomes" id="UP000295096"/>
    </source>
</evidence>
<sequence length="112" mass="11020">MFRSILLASTLAVALTGTAFAQGGPRVVGGGRDAEVVYDAPSDNVVGGGYGRITGEAGNRSIAYGGAPQAQAPTGLIAEITGEAGNRHVTYHAPGTANGGQLAGTPARRVGG</sequence>
<comment type="caution">
    <text evidence="3">The sequence shown here is derived from an EMBL/GenBank/DDBJ whole genome shotgun (WGS) entry which is preliminary data.</text>
</comment>
<evidence type="ECO:0000313" key="3">
    <source>
        <dbReference type="EMBL" id="TDH62231.1"/>
    </source>
</evidence>
<keyword evidence="2" id="KW-0732">Signal</keyword>
<accession>A0A4R5QHV8</accession>
<organism evidence="3 4">
    <name type="scientific">Dankookia rubra</name>
    <dbReference type="NCBI Taxonomy" id="1442381"/>
    <lineage>
        <taxon>Bacteria</taxon>
        <taxon>Pseudomonadati</taxon>
        <taxon>Pseudomonadota</taxon>
        <taxon>Alphaproteobacteria</taxon>
        <taxon>Acetobacterales</taxon>
        <taxon>Roseomonadaceae</taxon>
        <taxon>Dankookia</taxon>
    </lineage>
</organism>
<feature type="chain" id="PRO_5020421324" evidence="2">
    <location>
        <begin position="22"/>
        <end position="112"/>
    </location>
</feature>
<name>A0A4R5QHV8_9PROT</name>
<reference evidence="3 4" key="1">
    <citation type="journal article" date="2016" name="J. Microbiol.">
        <title>Dankookia rubra gen. nov., sp. nov., an alphaproteobacterium isolated from sediment of a shallow stream.</title>
        <authorList>
            <person name="Kim W.H."/>
            <person name="Kim D.H."/>
            <person name="Kang K."/>
            <person name="Ahn T.Y."/>
        </authorList>
    </citation>
    <scope>NUCLEOTIDE SEQUENCE [LARGE SCALE GENOMIC DNA]</scope>
    <source>
        <strain evidence="3 4">JCM30602</strain>
    </source>
</reference>
<evidence type="ECO:0000256" key="2">
    <source>
        <dbReference type="SAM" id="SignalP"/>
    </source>
</evidence>
<evidence type="ECO:0000256" key="1">
    <source>
        <dbReference type="SAM" id="MobiDB-lite"/>
    </source>
</evidence>
<protein>
    <submittedName>
        <fullName evidence="3">Uncharacterized protein</fullName>
    </submittedName>
</protein>
<dbReference type="AlphaFoldDB" id="A0A4R5QHV8"/>
<dbReference type="OrthoDB" id="7268316at2"/>
<gene>
    <name evidence="3" type="ORF">E2C06_12640</name>
</gene>
<keyword evidence="4" id="KW-1185">Reference proteome</keyword>
<dbReference type="EMBL" id="SMSJ01000013">
    <property type="protein sequence ID" value="TDH62231.1"/>
    <property type="molecule type" value="Genomic_DNA"/>
</dbReference>